<dbReference type="AlphaFoldDB" id="A0A0E2BCN2"/>
<evidence type="ECO:0000313" key="2">
    <source>
        <dbReference type="EMBL" id="EKO32983.1"/>
    </source>
</evidence>
<keyword evidence="3" id="KW-1185">Reference proteome</keyword>
<evidence type="ECO:0000313" key="3">
    <source>
        <dbReference type="Proteomes" id="UP000006329"/>
    </source>
</evidence>
<evidence type="ECO:0000259" key="1">
    <source>
        <dbReference type="Pfam" id="PF01073"/>
    </source>
</evidence>
<dbReference type="PANTHER" id="PTHR48079:SF6">
    <property type="entry name" value="NAD(P)-BINDING DOMAIN-CONTAINING PROTEIN-RELATED"/>
    <property type="match status" value="1"/>
</dbReference>
<dbReference type="Proteomes" id="UP000006329">
    <property type="component" value="Unassembled WGS sequence"/>
</dbReference>
<gene>
    <name evidence="2" type="ORF">LEP1GSC179_3767</name>
</gene>
<dbReference type="GO" id="GO:0004029">
    <property type="term" value="F:aldehyde dehydrogenase (NAD+) activity"/>
    <property type="evidence" value="ECO:0007669"/>
    <property type="project" value="TreeGrafter"/>
</dbReference>
<sequence length="327" mass="35997">MGRRMNIFITGASGFVGEAATRILSKKHSVKAMSRSAKADSVISAAGGKPVRCELNSVDSNSLKGTDVVIHSAAYVEQWGPFSDFWKVNVDGTAQLLETSRKAGVKRFIFIGTEAALFYGQPMLDIDESYPYPENSPFPYSKTKAEAEKLVLKANSSEMQTLSIRPRLIWGPGDKTVLPVLLKMIADGNFSWIDGGKALTSTTHIYNLIHSIELALTKGQGGKAYFVTDDEVFNFRNFLESLLATQKVTAPNRSIPGWLARFLGRVLEGIWKLLRIKNEPPLTRFSASIMSRDCTIKIDNAKKDLGYSPLLTVRQGLAEMPVLKSAD</sequence>
<dbReference type="InterPro" id="IPR002225">
    <property type="entry name" value="3Beta_OHSteriod_DH/Estase"/>
</dbReference>
<dbReference type="InterPro" id="IPR036291">
    <property type="entry name" value="NAD(P)-bd_dom_sf"/>
</dbReference>
<dbReference type="GO" id="GO:0006694">
    <property type="term" value="P:steroid biosynthetic process"/>
    <property type="evidence" value="ECO:0007669"/>
    <property type="project" value="InterPro"/>
</dbReference>
<dbReference type="EMBL" id="AHON02000059">
    <property type="protein sequence ID" value="EKO32983.1"/>
    <property type="molecule type" value="Genomic_DNA"/>
</dbReference>
<dbReference type="Gene3D" id="3.40.50.720">
    <property type="entry name" value="NAD(P)-binding Rossmann-like Domain"/>
    <property type="match status" value="1"/>
</dbReference>
<dbReference type="Pfam" id="PF01073">
    <property type="entry name" value="3Beta_HSD"/>
    <property type="match status" value="1"/>
</dbReference>
<dbReference type="GO" id="GO:0016853">
    <property type="term" value="F:isomerase activity"/>
    <property type="evidence" value="ECO:0007669"/>
    <property type="project" value="UniProtKB-KW"/>
</dbReference>
<reference evidence="2" key="1">
    <citation type="submission" date="2012-10" db="EMBL/GenBank/DDBJ databases">
        <authorList>
            <person name="Harkins D.M."/>
            <person name="Durkin A.S."/>
            <person name="Brinkac L.M."/>
            <person name="Haft D.H."/>
            <person name="Selengut J.D."/>
            <person name="Sanka R."/>
            <person name="DePew J."/>
            <person name="Purushe J."/>
            <person name="Matthias M.A."/>
            <person name="Vinetz J.M."/>
            <person name="Sutton G.G."/>
            <person name="Nierman W.C."/>
            <person name="Fouts D.E."/>
        </authorList>
    </citation>
    <scope>NUCLEOTIDE SEQUENCE [LARGE SCALE GENOMIC DNA]</scope>
    <source>
        <strain evidence="2">MOR084</strain>
    </source>
</reference>
<protein>
    <submittedName>
        <fullName evidence="2">3-beta hydroxysteroid dehydrogenase/isomerase family protein</fullName>
    </submittedName>
</protein>
<dbReference type="GO" id="GO:0005737">
    <property type="term" value="C:cytoplasm"/>
    <property type="evidence" value="ECO:0007669"/>
    <property type="project" value="TreeGrafter"/>
</dbReference>
<dbReference type="InterPro" id="IPR051783">
    <property type="entry name" value="NAD(P)-dependent_oxidoreduct"/>
</dbReference>
<dbReference type="GO" id="GO:0016616">
    <property type="term" value="F:oxidoreductase activity, acting on the CH-OH group of donors, NAD or NADP as acceptor"/>
    <property type="evidence" value="ECO:0007669"/>
    <property type="project" value="InterPro"/>
</dbReference>
<proteinExistence type="predicted"/>
<name>A0A0E2BCN2_9LEPT</name>
<accession>A0A0E2BCN2</accession>
<dbReference type="SUPFAM" id="SSF51735">
    <property type="entry name" value="NAD(P)-binding Rossmann-fold domains"/>
    <property type="match status" value="1"/>
</dbReference>
<feature type="domain" description="3-beta hydroxysteroid dehydrogenase/isomerase" evidence="1">
    <location>
        <begin position="9"/>
        <end position="252"/>
    </location>
</feature>
<organism evidence="2 3">
    <name type="scientific">Leptospira santarosai str. MOR084</name>
    <dbReference type="NCBI Taxonomy" id="1049984"/>
    <lineage>
        <taxon>Bacteria</taxon>
        <taxon>Pseudomonadati</taxon>
        <taxon>Spirochaetota</taxon>
        <taxon>Spirochaetia</taxon>
        <taxon>Leptospirales</taxon>
        <taxon>Leptospiraceae</taxon>
        <taxon>Leptospira</taxon>
    </lineage>
</organism>
<dbReference type="PANTHER" id="PTHR48079">
    <property type="entry name" value="PROTEIN YEEZ"/>
    <property type="match status" value="1"/>
</dbReference>
<comment type="caution">
    <text evidence="2">The sequence shown here is derived from an EMBL/GenBank/DDBJ whole genome shotgun (WGS) entry which is preliminary data.</text>
</comment>